<feature type="region of interest" description="Disordered" evidence="1">
    <location>
        <begin position="182"/>
        <end position="214"/>
    </location>
</feature>
<protein>
    <recommendedName>
        <fullName evidence="3">PASTA domain-containing protein</fullName>
    </recommendedName>
</protein>
<gene>
    <name evidence="4" type="ORF">NMS_0253</name>
</gene>
<dbReference type="KEGG" id="nmf:NMS_0253"/>
<keyword evidence="2" id="KW-0472">Membrane</keyword>
<evidence type="ECO:0000313" key="4">
    <source>
        <dbReference type="EMBL" id="BAO54262.1"/>
    </source>
</evidence>
<feature type="domain" description="PASTA" evidence="3">
    <location>
        <begin position="40"/>
        <end position="108"/>
    </location>
</feature>
<feature type="compositionally biased region" description="Acidic residues" evidence="1">
    <location>
        <begin position="191"/>
        <end position="214"/>
    </location>
</feature>
<evidence type="ECO:0000256" key="1">
    <source>
        <dbReference type="SAM" id="MobiDB-lite"/>
    </source>
</evidence>
<dbReference type="CDD" id="cd06577">
    <property type="entry name" value="PASTA_pknB"/>
    <property type="match status" value="2"/>
</dbReference>
<dbReference type="SMART" id="SM00740">
    <property type="entry name" value="PASTA"/>
    <property type="match status" value="2"/>
</dbReference>
<dbReference type="RefSeq" id="WP_041495003.1">
    <property type="nucleotide sequence ID" value="NZ_AP014548.1"/>
</dbReference>
<dbReference type="SUPFAM" id="SSF54184">
    <property type="entry name" value="Penicillin-binding protein 2x (pbp-2x), c-terminal domain"/>
    <property type="match status" value="1"/>
</dbReference>
<dbReference type="Proteomes" id="UP000031760">
    <property type="component" value="Chromosome"/>
</dbReference>
<evidence type="ECO:0000256" key="2">
    <source>
        <dbReference type="SAM" id="Phobius"/>
    </source>
</evidence>
<dbReference type="STRING" id="1454201.NMS_0253"/>
<name>W8VVX9_9FLAO</name>
<reference evidence="4 5" key="1">
    <citation type="journal article" date="2014" name="Proc. Natl. Acad. Sci. U.S.A.">
        <title>Functional characterization of flavobacteria rhodopsins reveals a unique class of light-driven chloride pump in bacteria.</title>
        <authorList>
            <person name="Yoshizawa S."/>
            <person name="Kumagai Y."/>
            <person name="Kim H."/>
            <person name="Ogura Y."/>
            <person name="Hayashi T."/>
            <person name="Iwasaki W."/>
            <person name="DeLong E.F."/>
            <person name="Kogure K."/>
        </authorList>
    </citation>
    <scope>NUCLEOTIDE SEQUENCE [LARGE SCALE GENOMIC DNA]</scope>
    <source>
        <strain evidence="4 5">S1-08</strain>
    </source>
</reference>
<dbReference type="PROSITE" id="PS51178">
    <property type="entry name" value="PASTA"/>
    <property type="match status" value="1"/>
</dbReference>
<accession>W8VVX9</accession>
<dbReference type="InterPro" id="IPR005543">
    <property type="entry name" value="PASTA_dom"/>
</dbReference>
<dbReference type="OrthoDB" id="9803895at2"/>
<proteinExistence type="predicted"/>
<evidence type="ECO:0000259" key="3">
    <source>
        <dbReference type="PROSITE" id="PS51178"/>
    </source>
</evidence>
<dbReference type="HOGENOM" id="CLU_061566_3_1_10"/>
<dbReference type="EMBL" id="AP014548">
    <property type="protein sequence ID" value="BAO54262.1"/>
    <property type="molecule type" value="Genomic_DNA"/>
</dbReference>
<dbReference type="AlphaFoldDB" id="W8VVX9"/>
<keyword evidence="5" id="KW-1185">Reference proteome</keyword>
<dbReference type="Gene3D" id="3.30.10.20">
    <property type="match status" value="2"/>
</dbReference>
<evidence type="ECO:0000313" key="5">
    <source>
        <dbReference type="Proteomes" id="UP000031760"/>
    </source>
</evidence>
<organism evidence="4 5">
    <name type="scientific">Nonlabens marinus S1-08</name>
    <dbReference type="NCBI Taxonomy" id="1454201"/>
    <lineage>
        <taxon>Bacteria</taxon>
        <taxon>Pseudomonadati</taxon>
        <taxon>Bacteroidota</taxon>
        <taxon>Flavobacteriia</taxon>
        <taxon>Flavobacteriales</taxon>
        <taxon>Flavobacteriaceae</taxon>
        <taxon>Nonlabens</taxon>
    </lineage>
</organism>
<feature type="transmembrane region" description="Helical" evidence="2">
    <location>
        <begin position="12"/>
        <end position="33"/>
    </location>
</feature>
<dbReference type="Pfam" id="PF03793">
    <property type="entry name" value="PASTA"/>
    <property type="match status" value="1"/>
</dbReference>
<sequence>MNFIQFMFTKTFWIQVVLAVFVVVVLCFGYLYWLDWHTNHGEKIEVPDLTRKSISEADLVLEELDLRRRIIDSASFNPEYPPRSVIEQNPKAGRFVKSNRQIYLKLNPSGYGNTLVPNIIFKTKRQAVPTLEALGFKIGDITYSPNIARDMVLEMRHNGSILEPGSQLRKASVVDLVLGDGNRPGAKYEDGSSDPIEEEPIIEEYEDDGQGDGQ</sequence>
<keyword evidence="2" id="KW-0812">Transmembrane</keyword>
<keyword evidence="2" id="KW-1133">Transmembrane helix</keyword>